<evidence type="ECO:0000256" key="3">
    <source>
        <dbReference type="ARBA" id="ARBA00022692"/>
    </source>
</evidence>
<dbReference type="STRING" id="3914.A0A0L9VMF0"/>
<name>A0A0L9VMF0_PHAAN</name>
<feature type="transmembrane region" description="Helical" evidence="7">
    <location>
        <begin position="173"/>
        <end position="192"/>
    </location>
</feature>
<dbReference type="GO" id="GO:0005506">
    <property type="term" value="F:iron ion binding"/>
    <property type="evidence" value="ECO:0007669"/>
    <property type="project" value="InterPro"/>
</dbReference>
<evidence type="ECO:0000259" key="8">
    <source>
        <dbReference type="Pfam" id="PF04116"/>
    </source>
</evidence>
<dbReference type="Proteomes" id="UP000053144">
    <property type="component" value="Chromosome 10"/>
</dbReference>
<evidence type="ECO:0000313" key="9">
    <source>
        <dbReference type="EMBL" id="KOM56148.1"/>
    </source>
</evidence>
<sequence length="400" mass="46140">MMEGRKMLSSEGEEEGNQTVEGVRLPNSGSTRARSVRQKDLRFKLVVLQISGSCGLQVGARGGRLVIYCRFDGVADGDVVVAGSRIEWRDSYDGDDLKWTLLCSCGGDLSCCALIPFFSTVAMEDLTSLLSDYGTLFREDTDFYNRIVLGTLLPHSVWAPLPHFFQTWLRNYLGGVLLYLLSGFMWCFYIYYWKRNVYLPKDAIPSQRAMLLQIGVAMKAMPWYTLLPTVSEYLVENGWTKCYPRLYHVGWLPYFVYLAIYLVVVEFGIYWMHRELHDIKPLYKHLHATHHIYNKQNTLSPFAGLAFHPLDGILQALPHSLSLFFIPTHFTTHLVLIFLEGVWTANIHDCIHGKLWPVMGAGYHTIHHTTYRHNYGHYTIWMDWMFGTLRDPEEEDDKAK</sequence>
<accession>A0A0L9VMF0</accession>
<gene>
    <name evidence="9" type="ORF">LR48_Vigan10g204000</name>
</gene>
<dbReference type="GO" id="GO:0008610">
    <property type="term" value="P:lipid biosynthetic process"/>
    <property type="evidence" value="ECO:0007669"/>
    <property type="project" value="InterPro"/>
</dbReference>
<proteinExistence type="inferred from homology"/>
<evidence type="ECO:0000256" key="6">
    <source>
        <dbReference type="SAM" id="MobiDB-lite"/>
    </source>
</evidence>
<dbReference type="InterPro" id="IPR006694">
    <property type="entry name" value="Fatty_acid_hydroxylase"/>
</dbReference>
<dbReference type="Pfam" id="PF04116">
    <property type="entry name" value="FA_hydroxylase"/>
    <property type="match status" value="1"/>
</dbReference>
<dbReference type="AlphaFoldDB" id="A0A0L9VMF0"/>
<dbReference type="PANTHER" id="PTHR11863">
    <property type="entry name" value="STEROL DESATURASE"/>
    <property type="match status" value="1"/>
</dbReference>
<comment type="subcellular location">
    <subcellularLocation>
        <location evidence="1">Membrane</location>
    </subcellularLocation>
</comment>
<dbReference type="GO" id="GO:0016491">
    <property type="term" value="F:oxidoreductase activity"/>
    <property type="evidence" value="ECO:0007669"/>
    <property type="project" value="InterPro"/>
</dbReference>
<evidence type="ECO:0000256" key="1">
    <source>
        <dbReference type="ARBA" id="ARBA00004370"/>
    </source>
</evidence>
<evidence type="ECO:0000256" key="5">
    <source>
        <dbReference type="ARBA" id="ARBA00023136"/>
    </source>
</evidence>
<dbReference type="InterPro" id="IPR050307">
    <property type="entry name" value="Sterol_Desaturase_Related"/>
</dbReference>
<keyword evidence="5 7" id="KW-0472">Membrane</keyword>
<reference evidence="10" key="1">
    <citation type="journal article" date="2015" name="Proc. Natl. Acad. Sci. U.S.A.">
        <title>Genome sequencing of adzuki bean (Vigna angularis) provides insight into high starch and low fat accumulation and domestication.</title>
        <authorList>
            <person name="Yang K."/>
            <person name="Tian Z."/>
            <person name="Chen C."/>
            <person name="Luo L."/>
            <person name="Zhao B."/>
            <person name="Wang Z."/>
            <person name="Yu L."/>
            <person name="Li Y."/>
            <person name="Sun Y."/>
            <person name="Li W."/>
            <person name="Chen Y."/>
            <person name="Li Y."/>
            <person name="Zhang Y."/>
            <person name="Ai D."/>
            <person name="Zhao J."/>
            <person name="Shang C."/>
            <person name="Ma Y."/>
            <person name="Wu B."/>
            <person name="Wang M."/>
            <person name="Gao L."/>
            <person name="Sun D."/>
            <person name="Zhang P."/>
            <person name="Guo F."/>
            <person name="Wang W."/>
            <person name="Li Y."/>
            <person name="Wang J."/>
            <person name="Varshney R.K."/>
            <person name="Wang J."/>
            <person name="Ling H.Q."/>
            <person name="Wan P."/>
        </authorList>
    </citation>
    <scope>NUCLEOTIDE SEQUENCE</scope>
    <source>
        <strain evidence="10">cv. Jingnong 6</strain>
    </source>
</reference>
<protein>
    <recommendedName>
        <fullName evidence="8">Fatty acid hydroxylase domain-containing protein</fullName>
    </recommendedName>
</protein>
<evidence type="ECO:0000256" key="7">
    <source>
        <dbReference type="SAM" id="Phobius"/>
    </source>
</evidence>
<dbReference type="EMBL" id="CM003380">
    <property type="protein sequence ID" value="KOM56148.1"/>
    <property type="molecule type" value="Genomic_DNA"/>
</dbReference>
<feature type="transmembrane region" description="Helical" evidence="7">
    <location>
        <begin position="254"/>
        <end position="272"/>
    </location>
</feature>
<keyword evidence="4 7" id="KW-1133">Transmembrane helix</keyword>
<evidence type="ECO:0000256" key="2">
    <source>
        <dbReference type="ARBA" id="ARBA00009324"/>
    </source>
</evidence>
<evidence type="ECO:0000313" key="10">
    <source>
        <dbReference type="Proteomes" id="UP000053144"/>
    </source>
</evidence>
<keyword evidence="3 7" id="KW-0812">Transmembrane</keyword>
<dbReference type="GO" id="GO:0016020">
    <property type="term" value="C:membrane"/>
    <property type="evidence" value="ECO:0007669"/>
    <property type="project" value="UniProtKB-SubCell"/>
</dbReference>
<evidence type="ECO:0000256" key="4">
    <source>
        <dbReference type="ARBA" id="ARBA00022989"/>
    </source>
</evidence>
<feature type="region of interest" description="Disordered" evidence="6">
    <location>
        <begin position="1"/>
        <end position="33"/>
    </location>
</feature>
<dbReference type="Gramene" id="KOM56148">
    <property type="protein sequence ID" value="KOM56148"/>
    <property type="gene ID" value="LR48_Vigan10g204000"/>
</dbReference>
<comment type="similarity">
    <text evidence="2">Belongs to the sterol desaturase family.</text>
</comment>
<organism evidence="9 10">
    <name type="scientific">Phaseolus angularis</name>
    <name type="common">Azuki bean</name>
    <name type="synonym">Vigna angularis</name>
    <dbReference type="NCBI Taxonomy" id="3914"/>
    <lineage>
        <taxon>Eukaryota</taxon>
        <taxon>Viridiplantae</taxon>
        <taxon>Streptophyta</taxon>
        <taxon>Embryophyta</taxon>
        <taxon>Tracheophyta</taxon>
        <taxon>Spermatophyta</taxon>
        <taxon>Magnoliopsida</taxon>
        <taxon>eudicotyledons</taxon>
        <taxon>Gunneridae</taxon>
        <taxon>Pentapetalae</taxon>
        <taxon>rosids</taxon>
        <taxon>fabids</taxon>
        <taxon>Fabales</taxon>
        <taxon>Fabaceae</taxon>
        <taxon>Papilionoideae</taxon>
        <taxon>50 kb inversion clade</taxon>
        <taxon>NPAAA clade</taxon>
        <taxon>indigoferoid/millettioid clade</taxon>
        <taxon>Phaseoleae</taxon>
        <taxon>Vigna</taxon>
    </lineage>
</organism>
<dbReference type="OMA" id="FVFICPM"/>
<feature type="domain" description="Fatty acid hydroxylase" evidence="8">
    <location>
        <begin position="259"/>
        <end position="388"/>
    </location>
</feature>